<keyword evidence="1" id="KW-0472">Membrane</keyword>
<keyword evidence="1" id="KW-1133">Transmembrane helix</keyword>
<keyword evidence="4" id="KW-1185">Reference proteome</keyword>
<proteinExistence type="predicted"/>
<dbReference type="SUPFAM" id="SSF53474">
    <property type="entry name" value="alpha/beta-Hydrolases"/>
    <property type="match status" value="1"/>
</dbReference>
<dbReference type="RefSeq" id="WP_170209910.1">
    <property type="nucleotide sequence ID" value="NZ_BAAAMD010000001.1"/>
</dbReference>
<dbReference type="Proteomes" id="UP000316196">
    <property type="component" value="Unassembled WGS sequence"/>
</dbReference>
<dbReference type="PANTHER" id="PTHR43798:SF33">
    <property type="entry name" value="HYDROLASE, PUTATIVE (AFU_ORTHOLOGUE AFUA_2G14860)-RELATED"/>
    <property type="match status" value="1"/>
</dbReference>
<dbReference type="EMBL" id="VFOR01000001">
    <property type="protein sequence ID" value="TQL62605.1"/>
    <property type="molecule type" value="Genomic_DNA"/>
</dbReference>
<gene>
    <name evidence="3" type="ORF">FB460_0389</name>
</gene>
<evidence type="ECO:0000313" key="4">
    <source>
        <dbReference type="Proteomes" id="UP000316196"/>
    </source>
</evidence>
<dbReference type="GO" id="GO:0003824">
    <property type="term" value="F:catalytic activity"/>
    <property type="evidence" value="ECO:0007669"/>
    <property type="project" value="UniProtKB-ARBA"/>
</dbReference>
<accession>A0A542ZQH3</accession>
<keyword evidence="1" id="KW-0812">Transmembrane</keyword>
<sequence>MRIKRMVTGVLVIAVGIPVGFVALNVALMVDGAELSHWRSEESRLRFEKTYAETLALMPEPVETHDVETSFGVVRAYRFERQGADAAYRARDPLVLLPGHSAPVPMWQGTVSDLYTDRAVVAIDLLGQPGMSVPTRKVVDSADQAQWLEETLAGMGLERVHLVGVSFGGWTAMNHATRHPARVASVSLFDPVMVFSRIPGKTMVAAMLTEFPLMPDRYDDWFMSWTAGGAPVDESVPEARIIGAGIEGYSVVQPAPAPIPEAALGELDVPVQAFIAGRSVMHVDPAAAAEVARVRLRRGVVVVKPEATHAIHGEHAKELNARVREFVSRRR</sequence>
<reference evidence="3 4" key="1">
    <citation type="submission" date="2019-06" db="EMBL/GenBank/DDBJ databases">
        <title>Sequencing the genomes of 1000 actinobacteria strains.</title>
        <authorList>
            <person name="Klenk H.-P."/>
        </authorList>
    </citation>
    <scope>NUCLEOTIDE SEQUENCE [LARGE SCALE GENOMIC DNA]</scope>
    <source>
        <strain evidence="3 4">DSM 8251</strain>
    </source>
</reference>
<dbReference type="Pfam" id="PF12697">
    <property type="entry name" value="Abhydrolase_6"/>
    <property type="match status" value="1"/>
</dbReference>
<protein>
    <submittedName>
        <fullName evidence="3">Pimeloyl-ACP methyl ester carboxylesterase</fullName>
    </submittedName>
</protein>
<evidence type="ECO:0000259" key="2">
    <source>
        <dbReference type="Pfam" id="PF12697"/>
    </source>
</evidence>
<comment type="caution">
    <text evidence="3">The sequence shown here is derived from an EMBL/GenBank/DDBJ whole genome shotgun (WGS) entry which is preliminary data.</text>
</comment>
<evidence type="ECO:0000313" key="3">
    <source>
        <dbReference type="EMBL" id="TQL62605.1"/>
    </source>
</evidence>
<dbReference type="PANTHER" id="PTHR43798">
    <property type="entry name" value="MONOACYLGLYCEROL LIPASE"/>
    <property type="match status" value="1"/>
</dbReference>
<dbReference type="InterPro" id="IPR000073">
    <property type="entry name" value="AB_hydrolase_1"/>
</dbReference>
<name>A0A542ZQH3_9ACTN</name>
<dbReference type="InterPro" id="IPR050266">
    <property type="entry name" value="AB_hydrolase_sf"/>
</dbReference>
<feature type="transmembrane region" description="Helical" evidence="1">
    <location>
        <begin position="7"/>
        <end position="30"/>
    </location>
</feature>
<dbReference type="InterPro" id="IPR029058">
    <property type="entry name" value="AB_hydrolase_fold"/>
</dbReference>
<dbReference type="Gene3D" id="3.40.50.1820">
    <property type="entry name" value="alpha/beta hydrolase"/>
    <property type="match status" value="1"/>
</dbReference>
<feature type="domain" description="AB hydrolase-1" evidence="2">
    <location>
        <begin position="94"/>
        <end position="321"/>
    </location>
</feature>
<dbReference type="AlphaFoldDB" id="A0A542ZQH3"/>
<dbReference type="GO" id="GO:0016020">
    <property type="term" value="C:membrane"/>
    <property type="evidence" value="ECO:0007669"/>
    <property type="project" value="TreeGrafter"/>
</dbReference>
<evidence type="ECO:0000256" key="1">
    <source>
        <dbReference type="SAM" id="Phobius"/>
    </source>
</evidence>
<organism evidence="3 4">
    <name type="scientific">Propioniferax innocua</name>
    <dbReference type="NCBI Taxonomy" id="1753"/>
    <lineage>
        <taxon>Bacteria</taxon>
        <taxon>Bacillati</taxon>
        <taxon>Actinomycetota</taxon>
        <taxon>Actinomycetes</taxon>
        <taxon>Propionibacteriales</taxon>
        <taxon>Propionibacteriaceae</taxon>
        <taxon>Propioniferax</taxon>
    </lineage>
</organism>